<dbReference type="Proteomes" id="UP000654075">
    <property type="component" value="Unassembled WGS sequence"/>
</dbReference>
<keyword evidence="2" id="KW-0472">Membrane</keyword>
<sequence>MASATLESAAVAVLQTSGFDTFAGFAFAVNYVPGQADDAEFLRLCAVVCGGAGPAPGGRVSVLRRLFFESYTLAASDMRSRIDGSQSDTPRKLAAPERAVCYREQVRRLPGLTLRGELDVSHQLVDLCIAMHEEDVLRYVEFSACTKREQELRGVKSEDVLKKAADGSLRLGQASSPLTTDVTTDLLFKYALMRRALAFDQARILSFSSLERWSEKLLRAFMTEQPAGYARVSYEQCVRADRALFCRMQELTRGGIRMDLQGVLPCEAALKEASADTDVMFLLLPLPGGGHAQVGHLPGATGTVAPVSKRAHKKQKQATAAAKAASASSGAPAAAKGIGKGKSKKGAGVPAEMVGQNHRNAKNENICFSHNMACGCAGATKGALLRPESQPVVEPVLPSASASLATALRKVRPNSELSVSSQQGFVLRKRGRSDGGKPQIAETADQQCGSAPSSGSKEEVVPSVVPLGFKGVPFDKLYTLELCAGSAGLTAQLRRYGFESTAVDHKHNRHKSLAPVVQLDLSLDSSQVIIREVIRSGRLVYIHVAPPCGTATKARERPVPQKLRHMGAPNPQPLRSGSRPEGLPGLCGLDRSKVEQANKLYKFCLLLHIGFSVENPASSYLWELPEFRALLACKEVRAVEFHQCMHGGSRNALRRWMTNMPLLWPLEVFCDKSHVHKPWGARCRDGEWDFATSDEAQYPEVLCQRVAAAVAAHALAAGAIPMVPSPAADHAAALLGAQEVDRAKLLGRHGAAATGQRPHGRLLPQVIPEFKRILEVEVTDEHVWGLLLALSVSSKKIVPASLEVLWPGLEAGSKLLGLTPVSERGDGGVQAGCGGGIRLGVFRSKLEFLEVAKELVHPFDGPTFAGDELLLAVFNQLTQGVKAIREKRNTFMRWYRKVAKDLQKQEDKNHCALPKSKQSVCAGKRFLLLQQMAKDAGYPDTGLAAAGFQGVKLTGMAEATGAFPEAERPPVMSEKDVMKAAKWSRRAAMGKCVSSGDAAADKELWENTVLERDKGWLSGPFSEEELSSRLGPLWTASSRFPVRQGDKLRCIDNLSGSFVNAAFGLSEKLDLGGIDQLAGLVKALIGGVLDNRDVVLTLSTGVVLRGVLRCSFSIQEARDICGRALDLESAYRQMFTASCSAWASVIVAFCPESGKPELFCLEALPFGATAAVYGFNRMARAIWFIGVTMLGLLWTFFYDVFPHVDHVVSSSQSHQSSLELLELLGWSVSKSAKKDKPMAKSFVVLGVVFDLSSSAAGYFEVLNKPDRIEAICETVRRFREARTFSPHEAASLRGRFQFAEAQLFARMSLLALRPISERAHSRFVH</sequence>
<evidence type="ECO:0000256" key="1">
    <source>
        <dbReference type="SAM" id="MobiDB-lite"/>
    </source>
</evidence>
<dbReference type="EMBL" id="CAJNNV010002652">
    <property type="protein sequence ID" value="CAE8587547.1"/>
    <property type="molecule type" value="Genomic_DNA"/>
</dbReference>
<evidence type="ECO:0000313" key="4">
    <source>
        <dbReference type="Proteomes" id="UP000654075"/>
    </source>
</evidence>
<proteinExistence type="predicted"/>
<dbReference type="OrthoDB" id="430412at2759"/>
<organism evidence="3 4">
    <name type="scientific">Polarella glacialis</name>
    <name type="common">Dinoflagellate</name>
    <dbReference type="NCBI Taxonomy" id="89957"/>
    <lineage>
        <taxon>Eukaryota</taxon>
        <taxon>Sar</taxon>
        <taxon>Alveolata</taxon>
        <taxon>Dinophyceae</taxon>
        <taxon>Suessiales</taxon>
        <taxon>Suessiaceae</taxon>
        <taxon>Polarella</taxon>
    </lineage>
</organism>
<keyword evidence="2" id="KW-1133">Transmembrane helix</keyword>
<accession>A0A813DKY9</accession>
<feature type="region of interest" description="Disordered" evidence="1">
    <location>
        <begin position="429"/>
        <end position="457"/>
    </location>
</feature>
<feature type="compositionally biased region" description="Polar residues" evidence="1">
    <location>
        <begin position="444"/>
        <end position="455"/>
    </location>
</feature>
<protein>
    <submittedName>
        <fullName evidence="3">Uncharacterized protein</fullName>
    </submittedName>
</protein>
<feature type="transmembrane region" description="Helical" evidence="2">
    <location>
        <begin position="1181"/>
        <end position="1201"/>
    </location>
</feature>
<reference evidence="3" key="1">
    <citation type="submission" date="2021-02" db="EMBL/GenBank/DDBJ databases">
        <authorList>
            <person name="Dougan E. K."/>
            <person name="Rhodes N."/>
            <person name="Thang M."/>
            <person name="Chan C."/>
        </authorList>
    </citation>
    <scope>NUCLEOTIDE SEQUENCE</scope>
</reference>
<keyword evidence="4" id="KW-1185">Reference proteome</keyword>
<comment type="caution">
    <text evidence="3">The sequence shown here is derived from an EMBL/GenBank/DDBJ whole genome shotgun (WGS) entry which is preliminary data.</text>
</comment>
<evidence type="ECO:0000256" key="2">
    <source>
        <dbReference type="SAM" id="Phobius"/>
    </source>
</evidence>
<evidence type="ECO:0000313" key="3">
    <source>
        <dbReference type="EMBL" id="CAE8587547.1"/>
    </source>
</evidence>
<keyword evidence="2" id="KW-0812">Transmembrane</keyword>
<gene>
    <name evidence="3" type="ORF">PGLA1383_LOCUS6383</name>
</gene>
<name>A0A813DKY9_POLGL</name>